<dbReference type="HOGENOM" id="CLU_2741762_0_0_1"/>
<dbReference type="AlphaFoldDB" id="B8LZM8"/>
<organism evidence="1 2">
    <name type="scientific">Talaromyces stipitatus (strain ATCC 10500 / CBS 375.48 / QM 6759 / NRRL 1006)</name>
    <name type="common">Penicillium stipitatum</name>
    <dbReference type="NCBI Taxonomy" id="441959"/>
    <lineage>
        <taxon>Eukaryota</taxon>
        <taxon>Fungi</taxon>
        <taxon>Dikarya</taxon>
        <taxon>Ascomycota</taxon>
        <taxon>Pezizomycotina</taxon>
        <taxon>Eurotiomycetes</taxon>
        <taxon>Eurotiomycetidae</taxon>
        <taxon>Eurotiales</taxon>
        <taxon>Trichocomaceae</taxon>
        <taxon>Talaromyces</taxon>
        <taxon>Talaromyces sect. Talaromyces</taxon>
    </lineage>
</organism>
<evidence type="ECO:0000313" key="1">
    <source>
        <dbReference type="EMBL" id="EED22451.1"/>
    </source>
</evidence>
<dbReference type="GeneID" id="8103543"/>
<dbReference type="EMBL" id="EQ962653">
    <property type="protein sequence ID" value="EED22451.1"/>
    <property type="molecule type" value="Genomic_DNA"/>
</dbReference>
<gene>
    <name evidence="1" type="ORF">TSTA_097000</name>
</gene>
<dbReference type="RefSeq" id="XP_002479414.1">
    <property type="nucleotide sequence ID" value="XM_002479369.1"/>
</dbReference>
<sequence>MAQVEESVLQAGNAAPGSDEIPTYILKVAWPLIKDKQRTEALGGTEYGMDLYTLQSISKATVWGSPTKIYK</sequence>
<dbReference type="PhylomeDB" id="B8LZM8"/>
<dbReference type="Proteomes" id="UP000001745">
    <property type="component" value="Unassembled WGS sequence"/>
</dbReference>
<dbReference type="InParanoid" id="B8LZM8"/>
<reference evidence="2" key="1">
    <citation type="journal article" date="2015" name="Genome Announc.">
        <title>Genome sequence of the AIDS-associated pathogen Penicillium marneffei (ATCC18224) and its near taxonomic relative Talaromyces stipitatus (ATCC10500).</title>
        <authorList>
            <person name="Nierman W.C."/>
            <person name="Fedorova-Abrams N.D."/>
            <person name="Andrianopoulos A."/>
        </authorList>
    </citation>
    <scope>NUCLEOTIDE SEQUENCE [LARGE SCALE GENOMIC DNA]</scope>
    <source>
        <strain evidence="2">ATCC 10500 / CBS 375.48 / QM 6759 / NRRL 1006</strain>
    </source>
</reference>
<accession>B8LZM8</accession>
<evidence type="ECO:0000313" key="2">
    <source>
        <dbReference type="Proteomes" id="UP000001745"/>
    </source>
</evidence>
<name>B8LZM8_TALSN</name>
<proteinExistence type="predicted"/>
<keyword evidence="2" id="KW-1185">Reference proteome</keyword>
<protein>
    <submittedName>
        <fullName evidence="1">Uncharacterized protein</fullName>
    </submittedName>
</protein>
<dbReference type="VEuPathDB" id="FungiDB:TSTA_097000"/>